<keyword evidence="2 6" id="KW-0863">Zinc-finger</keyword>
<dbReference type="PROSITE" id="PS50084">
    <property type="entry name" value="KH_TYPE_1"/>
    <property type="match status" value="2"/>
</dbReference>
<keyword evidence="1" id="KW-0479">Metal-binding</keyword>
<protein>
    <submittedName>
        <fullName evidence="9">Oidioi.mRNA.OKI2018_I69.XSR.g15127.t1.cds</fullName>
    </submittedName>
</protein>
<dbReference type="Gene3D" id="3.30.1370.10">
    <property type="entry name" value="K Homology domain, type 1"/>
    <property type="match status" value="2"/>
</dbReference>
<evidence type="ECO:0000256" key="1">
    <source>
        <dbReference type="ARBA" id="ARBA00022723"/>
    </source>
</evidence>
<dbReference type="InterPro" id="IPR013083">
    <property type="entry name" value="Znf_RING/FYVE/PHD"/>
</dbReference>
<evidence type="ECO:0000259" key="8">
    <source>
        <dbReference type="PROSITE" id="PS50089"/>
    </source>
</evidence>
<keyword evidence="10" id="KW-1185">Reference proteome</keyword>
<feature type="domain" description="RING-type" evidence="8">
    <location>
        <begin position="610"/>
        <end position="650"/>
    </location>
</feature>
<evidence type="ECO:0000256" key="2">
    <source>
        <dbReference type="ARBA" id="ARBA00022771"/>
    </source>
</evidence>
<dbReference type="InterPro" id="IPR001841">
    <property type="entry name" value="Znf_RING"/>
</dbReference>
<organism evidence="9 10">
    <name type="scientific">Oikopleura dioica</name>
    <name type="common">Tunicate</name>
    <dbReference type="NCBI Taxonomy" id="34765"/>
    <lineage>
        <taxon>Eukaryota</taxon>
        <taxon>Metazoa</taxon>
        <taxon>Chordata</taxon>
        <taxon>Tunicata</taxon>
        <taxon>Appendicularia</taxon>
        <taxon>Copelata</taxon>
        <taxon>Oikopleuridae</taxon>
        <taxon>Oikopleura</taxon>
    </lineage>
</organism>
<dbReference type="Pfam" id="PF00013">
    <property type="entry name" value="KH_1"/>
    <property type="match status" value="2"/>
</dbReference>
<dbReference type="SUPFAM" id="SSF54791">
    <property type="entry name" value="Eukaryotic type KH-domain (KH-domain type I)"/>
    <property type="match status" value="2"/>
</dbReference>
<dbReference type="PROSITE" id="PS50089">
    <property type="entry name" value="ZF_RING_2"/>
    <property type="match status" value="1"/>
</dbReference>
<keyword evidence="4 5" id="KW-0694">RNA-binding</keyword>
<dbReference type="InterPro" id="IPR047226">
    <property type="entry name" value="KH-I_MEX3_rpt2"/>
</dbReference>
<dbReference type="InterPro" id="IPR004087">
    <property type="entry name" value="KH_dom"/>
</dbReference>
<dbReference type="InterPro" id="IPR004088">
    <property type="entry name" value="KH_dom_type_1"/>
</dbReference>
<dbReference type="SMART" id="SM00184">
    <property type="entry name" value="RING"/>
    <property type="match status" value="1"/>
</dbReference>
<proteinExistence type="predicted"/>
<dbReference type="Proteomes" id="UP001158576">
    <property type="component" value="Chromosome XSR"/>
</dbReference>
<feature type="compositionally biased region" description="Low complexity" evidence="7">
    <location>
        <begin position="336"/>
        <end position="358"/>
    </location>
</feature>
<dbReference type="InterPro" id="IPR036612">
    <property type="entry name" value="KH_dom_type_1_sf"/>
</dbReference>
<dbReference type="SMART" id="SM00322">
    <property type="entry name" value="KH"/>
    <property type="match status" value="2"/>
</dbReference>
<accession>A0ABN7SH26</accession>
<evidence type="ECO:0000256" key="7">
    <source>
        <dbReference type="SAM" id="MobiDB-lite"/>
    </source>
</evidence>
<dbReference type="Gene3D" id="3.30.40.10">
    <property type="entry name" value="Zinc/RING finger domain, C3HC4 (zinc finger)"/>
    <property type="match status" value="1"/>
</dbReference>
<dbReference type="PANTHER" id="PTHR23285">
    <property type="entry name" value="RING FINGER AND KH DOMAIN CONTAINING PROTEIN 1"/>
    <property type="match status" value="1"/>
</dbReference>
<dbReference type="EMBL" id="OU015569">
    <property type="protein sequence ID" value="CAG5097558.1"/>
    <property type="molecule type" value="Genomic_DNA"/>
</dbReference>
<reference evidence="9 10" key="1">
    <citation type="submission" date="2021-04" db="EMBL/GenBank/DDBJ databases">
        <authorList>
            <person name="Bliznina A."/>
        </authorList>
    </citation>
    <scope>NUCLEOTIDE SEQUENCE [LARGE SCALE GENOMIC DNA]</scope>
</reference>
<evidence type="ECO:0000256" key="3">
    <source>
        <dbReference type="ARBA" id="ARBA00022833"/>
    </source>
</evidence>
<evidence type="ECO:0000313" key="10">
    <source>
        <dbReference type="Proteomes" id="UP001158576"/>
    </source>
</evidence>
<name>A0ABN7SH26_OIKDI</name>
<evidence type="ECO:0000256" key="6">
    <source>
        <dbReference type="PROSITE-ProRule" id="PRU00175"/>
    </source>
</evidence>
<feature type="region of interest" description="Disordered" evidence="7">
    <location>
        <begin position="331"/>
        <end position="358"/>
    </location>
</feature>
<gene>
    <name evidence="9" type="ORF">OKIOD_LOCUS6685</name>
</gene>
<evidence type="ECO:0000313" key="9">
    <source>
        <dbReference type="EMBL" id="CAG5097558.1"/>
    </source>
</evidence>
<dbReference type="Pfam" id="PF13920">
    <property type="entry name" value="zf-C3HC4_3"/>
    <property type="match status" value="1"/>
</dbReference>
<evidence type="ECO:0000256" key="5">
    <source>
        <dbReference type="PROSITE-ProRule" id="PRU00117"/>
    </source>
</evidence>
<dbReference type="InterPro" id="IPR047227">
    <property type="entry name" value="MEX3"/>
</dbReference>
<evidence type="ECO:0000256" key="4">
    <source>
        <dbReference type="ARBA" id="ARBA00022884"/>
    </source>
</evidence>
<dbReference type="SUPFAM" id="SSF57850">
    <property type="entry name" value="RING/U-box"/>
    <property type="match status" value="1"/>
</dbReference>
<dbReference type="PANTHER" id="PTHR23285:SF7">
    <property type="entry name" value="LD09246P1"/>
    <property type="match status" value="1"/>
</dbReference>
<keyword evidence="3" id="KW-0862">Zinc</keyword>
<sequence>MEFLQLNIQKRVQFVAWKVMSDLLTSGSISTLYGDGSDPKSNAAKGVMQLALEMHALGLVGGNKKNDCAPDLSLLEPPKKCQNTKETIKVPTSEHVAEIVGKQGCKIRILREKTNTYIKTPGRGEEPQFVITGRAEDVAIAAAEIREAAEHFTVIRAQRTRVGSMVAAHGVLGSEHGTVTVKVRVPYKVVGLVVGPRGSTIKRIQNETHTYIVTPSREKDPVFEVTGLPENVEVAKQEIEAYIATRTGTGSIDRDLDFAANGVDIGDDGEIENPIAGNSSASTSERALAALQAFGSLSIGDRQKVDQFLQSLNSSSALQHSTTTTNKHKPYVEAGVSSPRPVFPSFSRPSETPTPTEMPPLLGGSLLGSCISSFKQPSSPPSASLNNNESLTDSTSMLDINSLSLKNNFALYQKSMSKPIADVEPTDDTPQIVVNLKEIGVDLDKDVGRSIQKKQEEEKVEVDVSKSKLNPTAASWCPAATKVIKPIQKPSSVNLAPNFANSSKQRRTPPNIQKIAAGDGIYIQTKQKQTTLRSSRDMQNFPSVNGAVQAPKKMTTTGQLTAPMTNSLLTRNLVRSPSPSDDTRSMSTLESGYGTESLSDISSVSGKAACILCHQNSRSAALVPCGHSSFCYTCALTIAAMTDSQCPLCSTPVNMALNIK</sequence>
<dbReference type="CDD" id="cd22424">
    <property type="entry name" value="KH-I_MEX3_rpt2"/>
    <property type="match status" value="1"/>
</dbReference>